<dbReference type="Gene3D" id="1.10.238.10">
    <property type="entry name" value="EF-hand"/>
    <property type="match status" value="1"/>
</dbReference>
<dbReference type="GO" id="GO:0005509">
    <property type="term" value="F:calcium ion binding"/>
    <property type="evidence" value="ECO:0007669"/>
    <property type="project" value="InterPro"/>
</dbReference>
<dbReference type="EMBL" id="FN653021">
    <property type="protein sequence ID" value="CBY23343.1"/>
    <property type="molecule type" value="Genomic_DNA"/>
</dbReference>
<accession>E4X1M6</accession>
<dbReference type="PROSITE" id="PS50222">
    <property type="entry name" value="EF_HAND_2"/>
    <property type="match status" value="1"/>
</dbReference>
<evidence type="ECO:0000313" key="3">
    <source>
        <dbReference type="EMBL" id="CBY23343.1"/>
    </source>
</evidence>
<dbReference type="InterPro" id="IPR002048">
    <property type="entry name" value="EF_hand_dom"/>
</dbReference>
<sequence>MKFSAALLAASASATSADISGQLVAADTHFWTNAASITSNADSVLKSWGGKFDKAMDEAFHMCTKGAFVAVDTIWECGKKVTAATFDKNPSFNLMGRYATSQFNTLDTNADGKLTFNEFKRGFAGFFSTVGSTLVDIYDADGNGRLEGQENHAMHVGLNNIWDEFSSDKNRDLINPILNTWVGSDLDKNVDTLSKAEMTEQAILHSVPYFESA</sequence>
<evidence type="ECO:0000313" key="4">
    <source>
        <dbReference type="Proteomes" id="UP000001307"/>
    </source>
</evidence>
<gene>
    <name evidence="3" type="ORF">GSOID_T00015774001</name>
</gene>
<name>E4X1M6_OIKDI</name>
<evidence type="ECO:0000259" key="2">
    <source>
        <dbReference type="PROSITE" id="PS50222"/>
    </source>
</evidence>
<dbReference type="AlphaFoldDB" id="E4X1M6"/>
<reference evidence="3" key="1">
    <citation type="journal article" date="2010" name="Science">
        <title>Plasticity of animal genome architecture unmasked by rapid evolution of a pelagic tunicate.</title>
        <authorList>
            <person name="Denoeud F."/>
            <person name="Henriet S."/>
            <person name="Mungpakdee S."/>
            <person name="Aury J.M."/>
            <person name="Da Silva C."/>
            <person name="Brinkmann H."/>
            <person name="Mikhaleva J."/>
            <person name="Olsen L.C."/>
            <person name="Jubin C."/>
            <person name="Canestro C."/>
            <person name="Bouquet J.M."/>
            <person name="Danks G."/>
            <person name="Poulain J."/>
            <person name="Campsteijn C."/>
            <person name="Adamski M."/>
            <person name="Cross I."/>
            <person name="Yadetie F."/>
            <person name="Muffato M."/>
            <person name="Louis A."/>
            <person name="Butcher S."/>
            <person name="Tsagkogeorga G."/>
            <person name="Konrad A."/>
            <person name="Singh S."/>
            <person name="Jensen M.F."/>
            <person name="Cong E.H."/>
            <person name="Eikeseth-Otteraa H."/>
            <person name="Noel B."/>
            <person name="Anthouard V."/>
            <person name="Porcel B.M."/>
            <person name="Kachouri-Lafond R."/>
            <person name="Nishino A."/>
            <person name="Ugolini M."/>
            <person name="Chourrout P."/>
            <person name="Nishida H."/>
            <person name="Aasland R."/>
            <person name="Huzurbazar S."/>
            <person name="Westhof E."/>
            <person name="Delsuc F."/>
            <person name="Lehrach H."/>
            <person name="Reinhardt R."/>
            <person name="Weissenbach J."/>
            <person name="Roy S.W."/>
            <person name="Artiguenave F."/>
            <person name="Postlethwait J.H."/>
            <person name="Manak J.R."/>
            <person name="Thompson E.M."/>
            <person name="Jaillon O."/>
            <person name="Du Pasquier L."/>
            <person name="Boudinot P."/>
            <person name="Liberles D.A."/>
            <person name="Volff J.N."/>
            <person name="Philippe H."/>
            <person name="Lenhard B."/>
            <person name="Roest Crollius H."/>
            <person name="Wincker P."/>
            <person name="Chourrout D."/>
        </authorList>
    </citation>
    <scope>NUCLEOTIDE SEQUENCE [LARGE SCALE GENOMIC DNA]</scope>
</reference>
<feature type="domain" description="EF-hand" evidence="2">
    <location>
        <begin position="103"/>
        <end position="129"/>
    </location>
</feature>
<proteinExistence type="predicted"/>
<dbReference type="InterPro" id="IPR018247">
    <property type="entry name" value="EF_Hand_1_Ca_BS"/>
</dbReference>
<dbReference type="InParanoid" id="E4X1M6"/>
<dbReference type="InterPro" id="IPR011992">
    <property type="entry name" value="EF-hand-dom_pair"/>
</dbReference>
<keyword evidence="4" id="KW-1185">Reference proteome</keyword>
<organism evidence="3">
    <name type="scientific">Oikopleura dioica</name>
    <name type="common">Tunicate</name>
    <dbReference type="NCBI Taxonomy" id="34765"/>
    <lineage>
        <taxon>Eukaryota</taxon>
        <taxon>Metazoa</taxon>
        <taxon>Chordata</taxon>
        <taxon>Tunicata</taxon>
        <taxon>Appendicularia</taxon>
        <taxon>Copelata</taxon>
        <taxon>Oikopleuridae</taxon>
        <taxon>Oikopleura</taxon>
    </lineage>
</organism>
<keyword evidence="1" id="KW-0106">Calcium</keyword>
<dbReference type="PROSITE" id="PS00018">
    <property type="entry name" value="EF_HAND_1"/>
    <property type="match status" value="1"/>
</dbReference>
<dbReference type="Proteomes" id="UP000001307">
    <property type="component" value="Unassembled WGS sequence"/>
</dbReference>
<evidence type="ECO:0000256" key="1">
    <source>
        <dbReference type="ARBA" id="ARBA00022837"/>
    </source>
</evidence>
<dbReference type="SUPFAM" id="SSF47473">
    <property type="entry name" value="EF-hand"/>
    <property type="match status" value="1"/>
</dbReference>
<dbReference type="OrthoDB" id="9984160at2759"/>
<protein>
    <recommendedName>
        <fullName evidence="2">EF-hand domain-containing protein</fullName>
    </recommendedName>
</protein>
<dbReference type="Pfam" id="PF13202">
    <property type="entry name" value="EF-hand_5"/>
    <property type="match status" value="1"/>
</dbReference>